<gene>
    <name evidence="2" type="ORF">KQ929_01960</name>
</gene>
<dbReference type="RefSeq" id="WP_046885767.1">
    <property type="nucleotide sequence ID" value="NZ_CP071383.1"/>
</dbReference>
<keyword evidence="1" id="KW-0732">Signal</keyword>
<name>A0ABX8JUS7_9ENTR</name>
<feature type="signal peptide" evidence="1">
    <location>
        <begin position="1"/>
        <end position="25"/>
    </location>
</feature>
<evidence type="ECO:0000256" key="1">
    <source>
        <dbReference type="SAM" id="SignalP"/>
    </source>
</evidence>
<evidence type="ECO:0000313" key="2">
    <source>
        <dbReference type="EMBL" id="QWW80051.1"/>
    </source>
</evidence>
<dbReference type="Pfam" id="PF06551">
    <property type="entry name" value="DUF1120"/>
    <property type="match status" value="1"/>
</dbReference>
<sequence length="245" mass="24610">MNMKWKISAVALCSALSFATFNAAAAGSVTMGVKGSITPGSCTPTLSAAEIDFGTITASTLTAVAPALNQLGSRDITLSIACTGATGVAFAANDNRLESVVPLSTDTFIANASPNQTNYSVGNSSQAFGLGTVGTTKIGAYTIAMKMSDITATDGADANLPVDMLSVRAGITTWSKANTGMLSPFNGTSANIVTFARTGTLAPVAIKTASVPLTITAAVQPMSAFSSASESITLSGNATIGLIYL</sequence>
<accession>A0ABX8JUS7</accession>
<dbReference type="InterPro" id="IPR010546">
    <property type="entry name" value="DUF1120"/>
</dbReference>
<feature type="chain" id="PRO_5045226753" evidence="1">
    <location>
        <begin position="26"/>
        <end position="245"/>
    </location>
</feature>
<dbReference type="Proteomes" id="UP000683497">
    <property type="component" value="Chromosome"/>
</dbReference>
<protein>
    <submittedName>
        <fullName evidence="2">DUF1120 domain-containing protein</fullName>
    </submittedName>
</protein>
<organism evidence="2 3">
    <name type="scientific">Leclercia pneumoniae</name>
    <dbReference type="NCBI Taxonomy" id="2815358"/>
    <lineage>
        <taxon>Bacteria</taxon>
        <taxon>Pseudomonadati</taxon>
        <taxon>Pseudomonadota</taxon>
        <taxon>Gammaproteobacteria</taxon>
        <taxon>Enterobacterales</taxon>
        <taxon>Enterobacteriaceae</taxon>
        <taxon>Leclercia</taxon>
    </lineage>
</organism>
<reference evidence="2 3" key="1">
    <citation type="submission" date="2021-06" db="EMBL/GenBank/DDBJ databases">
        <title>Leclercia pneumoniae sp. nov.</title>
        <authorList>
            <person name="Hoenemann M."/>
            <person name="Viehweger A."/>
            <person name="Dietze N."/>
        </authorList>
    </citation>
    <scope>NUCLEOTIDE SEQUENCE [LARGE SCALE GENOMIC DNA]</scope>
    <source>
        <strain evidence="3">49125</strain>
    </source>
</reference>
<keyword evidence="3" id="KW-1185">Reference proteome</keyword>
<dbReference type="EMBL" id="CP076838">
    <property type="protein sequence ID" value="QWW80051.1"/>
    <property type="molecule type" value="Genomic_DNA"/>
</dbReference>
<proteinExistence type="predicted"/>
<evidence type="ECO:0000313" key="3">
    <source>
        <dbReference type="Proteomes" id="UP000683497"/>
    </source>
</evidence>